<dbReference type="PANTHER" id="PTHR23279:SF6">
    <property type="entry name" value="DEFECTIVE PROBOSCIS EXTENSION RESPONSE 7, ISOFORM F"/>
    <property type="match status" value="1"/>
</dbReference>
<dbReference type="InterPro" id="IPR003598">
    <property type="entry name" value="Ig_sub2"/>
</dbReference>
<dbReference type="GO" id="GO:0032589">
    <property type="term" value="C:neuron projection membrane"/>
    <property type="evidence" value="ECO:0007669"/>
    <property type="project" value="TreeGrafter"/>
</dbReference>
<dbReference type="Proteomes" id="UP000094527">
    <property type="component" value="Unassembled WGS sequence"/>
</dbReference>
<keyword evidence="3" id="KW-1185">Reference proteome</keyword>
<dbReference type="SMART" id="SM00408">
    <property type="entry name" value="IGc2"/>
    <property type="match status" value="2"/>
</dbReference>
<dbReference type="InterPro" id="IPR013106">
    <property type="entry name" value="Ig_V-set"/>
</dbReference>
<comment type="caution">
    <text evidence="2">The sequence shown here is derived from an EMBL/GenBank/DDBJ whole genome shotgun (WGS) entry which is preliminary data.</text>
</comment>
<proteinExistence type="predicted"/>
<dbReference type="InterPro" id="IPR007110">
    <property type="entry name" value="Ig-like_dom"/>
</dbReference>
<gene>
    <name evidence="2" type="ORF">Ocin01_01465</name>
</gene>
<name>A0A1D2NIY0_ORCCI</name>
<evidence type="ECO:0000313" key="2">
    <source>
        <dbReference type="EMBL" id="ODN05220.1"/>
    </source>
</evidence>
<dbReference type="Pfam" id="PF07686">
    <property type="entry name" value="V-set"/>
    <property type="match status" value="1"/>
</dbReference>
<dbReference type="SMART" id="SM00409">
    <property type="entry name" value="IG"/>
    <property type="match status" value="2"/>
</dbReference>
<dbReference type="GO" id="GO:0050808">
    <property type="term" value="P:synapse organization"/>
    <property type="evidence" value="ECO:0007669"/>
    <property type="project" value="TreeGrafter"/>
</dbReference>
<sequence length="178" mass="19888">MHCWFSCVKVSWIRKRDLHVLTSTVFTFSSDARFSVIHPENSDDWTLEIKFVQKRDAGVYECQVNTEPKMNLAMLLNVEEAQAKIAGPEEVYVKTGSMISLICSVNIHSQPAGSVTWYHGSNIVDFNSPRLETEKTEAGTTSKLVITRANTSDSGNYTCLPSNAYQASVWVHVLNEPG</sequence>
<dbReference type="PROSITE" id="PS50835">
    <property type="entry name" value="IG_LIKE"/>
    <property type="match status" value="1"/>
</dbReference>
<accession>A0A1D2NIY0</accession>
<evidence type="ECO:0000259" key="1">
    <source>
        <dbReference type="PROSITE" id="PS50835"/>
    </source>
</evidence>
<dbReference type="Pfam" id="PF13927">
    <property type="entry name" value="Ig_3"/>
    <property type="match status" value="1"/>
</dbReference>
<protein>
    <submittedName>
        <fullName evidence="2">Neural cell adhesion molecule L1</fullName>
    </submittedName>
</protein>
<feature type="domain" description="Ig-like" evidence="1">
    <location>
        <begin position="68"/>
        <end position="170"/>
    </location>
</feature>
<evidence type="ECO:0000313" key="3">
    <source>
        <dbReference type="Proteomes" id="UP000094527"/>
    </source>
</evidence>
<organism evidence="2 3">
    <name type="scientific">Orchesella cincta</name>
    <name type="common">Springtail</name>
    <name type="synonym">Podura cincta</name>
    <dbReference type="NCBI Taxonomy" id="48709"/>
    <lineage>
        <taxon>Eukaryota</taxon>
        <taxon>Metazoa</taxon>
        <taxon>Ecdysozoa</taxon>
        <taxon>Arthropoda</taxon>
        <taxon>Hexapoda</taxon>
        <taxon>Collembola</taxon>
        <taxon>Entomobryomorpha</taxon>
        <taxon>Entomobryoidea</taxon>
        <taxon>Orchesellidae</taxon>
        <taxon>Orchesellinae</taxon>
        <taxon>Orchesella</taxon>
    </lineage>
</organism>
<dbReference type="OMA" id="CFHHISA"/>
<dbReference type="InterPro" id="IPR036179">
    <property type="entry name" value="Ig-like_dom_sf"/>
</dbReference>
<dbReference type="OrthoDB" id="6377396at2759"/>
<dbReference type="PANTHER" id="PTHR23279">
    <property type="entry name" value="DEFECTIVE PROBOSCIS EXTENSION RESPONSE DPR -RELATED"/>
    <property type="match status" value="1"/>
</dbReference>
<dbReference type="InterPro" id="IPR003599">
    <property type="entry name" value="Ig_sub"/>
</dbReference>
<dbReference type="SUPFAM" id="SSF48726">
    <property type="entry name" value="Immunoglobulin"/>
    <property type="match status" value="2"/>
</dbReference>
<dbReference type="AlphaFoldDB" id="A0A1D2NIY0"/>
<dbReference type="InterPro" id="IPR013783">
    <property type="entry name" value="Ig-like_fold"/>
</dbReference>
<dbReference type="InterPro" id="IPR037448">
    <property type="entry name" value="Zig-8"/>
</dbReference>
<reference evidence="2 3" key="1">
    <citation type="journal article" date="2016" name="Genome Biol. Evol.">
        <title>Gene Family Evolution Reflects Adaptation to Soil Environmental Stressors in the Genome of the Collembolan Orchesella cincta.</title>
        <authorList>
            <person name="Faddeeva-Vakhrusheva A."/>
            <person name="Derks M.F."/>
            <person name="Anvar S.Y."/>
            <person name="Agamennone V."/>
            <person name="Suring W."/>
            <person name="Smit S."/>
            <person name="van Straalen N.M."/>
            <person name="Roelofs D."/>
        </authorList>
    </citation>
    <scope>NUCLEOTIDE SEQUENCE [LARGE SCALE GENOMIC DNA]</scope>
    <source>
        <tissue evidence="2">Mixed pool</tissue>
    </source>
</reference>
<dbReference type="Gene3D" id="2.60.40.10">
    <property type="entry name" value="Immunoglobulins"/>
    <property type="match status" value="2"/>
</dbReference>
<dbReference type="STRING" id="48709.A0A1D2NIY0"/>
<dbReference type="EMBL" id="LJIJ01000028">
    <property type="protein sequence ID" value="ODN05220.1"/>
    <property type="molecule type" value="Genomic_DNA"/>
</dbReference>